<dbReference type="EMBL" id="JBBBZM010000002">
    <property type="protein sequence ID" value="KAL0640623.1"/>
    <property type="molecule type" value="Genomic_DNA"/>
</dbReference>
<name>A0ABR3GXM1_9PEZI</name>
<feature type="compositionally biased region" description="Basic and acidic residues" evidence="1">
    <location>
        <begin position="43"/>
        <end position="62"/>
    </location>
</feature>
<proteinExistence type="predicted"/>
<accession>A0ABR3GXM1</accession>
<evidence type="ECO:0000313" key="2">
    <source>
        <dbReference type="EMBL" id="KAL0640623.1"/>
    </source>
</evidence>
<dbReference type="Proteomes" id="UP001447188">
    <property type="component" value="Unassembled WGS sequence"/>
</dbReference>
<sequence>MDVVRPEAAVINTPAPSRSRTQGSDSRDQLPRYEAPPPGYDSVVKDQERRDSLRQGEERGEPSRAAPPDYDGRTGETVITIDEPSAVAPGPIQAPPRTAATDRGRLFKVDVRRAWSGLGR</sequence>
<evidence type="ECO:0000256" key="1">
    <source>
        <dbReference type="SAM" id="MobiDB-lite"/>
    </source>
</evidence>
<organism evidence="2 3">
    <name type="scientific">Discina gigas</name>
    <dbReference type="NCBI Taxonomy" id="1032678"/>
    <lineage>
        <taxon>Eukaryota</taxon>
        <taxon>Fungi</taxon>
        <taxon>Dikarya</taxon>
        <taxon>Ascomycota</taxon>
        <taxon>Pezizomycotina</taxon>
        <taxon>Pezizomycetes</taxon>
        <taxon>Pezizales</taxon>
        <taxon>Discinaceae</taxon>
        <taxon>Discina</taxon>
    </lineage>
</organism>
<feature type="compositionally biased region" description="Polar residues" evidence="1">
    <location>
        <begin position="14"/>
        <end position="24"/>
    </location>
</feature>
<gene>
    <name evidence="2" type="ORF">Q9L58_000292</name>
</gene>
<feature type="region of interest" description="Disordered" evidence="1">
    <location>
        <begin position="1"/>
        <end position="105"/>
    </location>
</feature>
<comment type="caution">
    <text evidence="2">The sequence shown here is derived from an EMBL/GenBank/DDBJ whole genome shotgun (WGS) entry which is preliminary data.</text>
</comment>
<protein>
    <submittedName>
        <fullName evidence="2">Uncharacterized protein</fullName>
    </submittedName>
</protein>
<keyword evidence="3" id="KW-1185">Reference proteome</keyword>
<evidence type="ECO:0000313" key="3">
    <source>
        <dbReference type="Proteomes" id="UP001447188"/>
    </source>
</evidence>
<reference evidence="2 3" key="1">
    <citation type="submission" date="2024-02" db="EMBL/GenBank/DDBJ databases">
        <title>Discinaceae phylogenomics.</title>
        <authorList>
            <person name="Dirks A.C."/>
            <person name="James T.Y."/>
        </authorList>
    </citation>
    <scope>NUCLEOTIDE SEQUENCE [LARGE SCALE GENOMIC DNA]</scope>
    <source>
        <strain evidence="2 3">ACD0624</strain>
    </source>
</reference>